<dbReference type="AlphaFoldDB" id="A0A915YB77"/>
<accession>A0A915YB77</accession>
<dbReference type="SUPFAM" id="SSF56281">
    <property type="entry name" value="Metallo-hydrolase/oxidoreductase"/>
    <property type="match status" value="1"/>
</dbReference>
<evidence type="ECO:0000313" key="3">
    <source>
        <dbReference type="Proteomes" id="UP001060919"/>
    </source>
</evidence>
<reference evidence="2" key="1">
    <citation type="submission" date="2022-09" db="EMBL/GenBank/DDBJ databases">
        <title>Aureispira anguillicida sp. nov., isolated from Leptocephalus of Japanese eel Anguilla japonica.</title>
        <authorList>
            <person name="Yuasa K."/>
            <person name="Mekata T."/>
            <person name="Ikunari K."/>
        </authorList>
    </citation>
    <scope>NUCLEOTIDE SEQUENCE</scope>
    <source>
        <strain evidence="2">EL160426</strain>
    </source>
</reference>
<keyword evidence="3" id="KW-1185">Reference proteome</keyword>
<dbReference type="GO" id="GO:0005737">
    <property type="term" value="C:cytoplasm"/>
    <property type="evidence" value="ECO:0007669"/>
    <property type="project" value="TreeGrafter"/>
</dbReference>
<dbReference type="PANTHER" id="PTHR15032">
    <property type="entry name" value="N-ACYL-PHOSPHATIDYLETHANOLAMINE-HYDROLYZING PHOSPHOLIPASE D"/>
    <property type="match status" value="1"/>
</dbReference>
<dbReference type="RefSeq" id="WP_264791228.1">
    <property type="nucleotide sequence ID" value="NZ_AP026867.1"/>
</dbReference>
<dbReference type="EMBL" id="AP026867">
    <property type="protein sequence ID" value="BDS09875.1"/>
    <property type="molecule type" value="Genomic_DNA"/>
</dbReference>
<dbReference type="GO" id="GO:0070290">
    <property type="term" value="F:N-acylphosphatidylethanolamine-specific phospholipase D activity"/>
    <property type="evidence" value="ECO:0007669"/>
    <property type="project" value="InterPro"/>
</dbReference>
<dbReference type="PANTHER" id="PTHR15032:SF4">
    <property type="entry name" value="N-ACYL-PHOSPHATIDYLETHANOLAMINE-HYDROLYZING PHOSPHOLIPASE D"/>
    <property type="match status" value="1"/>
</dbReference>
<dbReference type="Pfam" id="PF12706">
    <property type="entry name" value="Lactamase_B_2"/>
    <property type="match status" value="1"/>
</dbReference>
<protein>
    <submittedName>
        <fullName evidence="2">MBL fold metallo-hydrolase</fullName>
    </submittedName>
</protein>
<dbReference type="InterPro" id="IPR024884">
    <property type="entry name" value="NAPE-PLD"/>
</dbReference>
<dbReference type="InterPro" id="IPR001279">
    <property type="entry name" value="Metallo-B-lactamas"/>
</dbReference>
<evidence type="ECO:0000313" key="2">
    <source>
        <dbReference type="EMBL" id="BDS09875.1"/>
    </source>
</evidence>
<name>A0A915YB77_9BACT</name>
<dbReference type="PIRSF" id="PIRSF038896">
    <property type="entry name" value="NAPE-PLD"/>
    <property type="match status" value="1"/>
</dbReference>
<proteinExistence type="predicted"/>
<dbReference type="Proteomes" id="UP001060919">
    <property type="component" value="Chromosome"/>
</dbReference>
<dbReference type="Gene3D" id="3.60.15.10">
    <property type="entry name" value="Ribonuclease Z/Hydroxyacylglutathione hydrolase-like"/>
    <property type="match status" value="1"/>
</dbReference>
<evidence type="ECO:0000259" key="1">
    <source>
        <dbReference type="Pfam" id="PF12706"/>
    </source>
</evidence>
<dbReference type="GO" id="GO:0008270">
    <property type="term" value="F:zinc ion binding"/>
    <property type="evidence" value="ECO:0007669"/>
    <property type="project" value="InterPro"/>
</dbReference>
<feature type="domain" description="Metallo-beta-lactamase" evidence="1">
    <location>
        <begin position="100"/>
        <end position="296"/>
    </location>
</feature>
<dbReference type="KEGG" id="aup:AsAng_0005800"/>
<gene>
    <name evidence="2" type="ORF">AsAng_0005800</name>
</gene>
<sequence>MLFVKFAKVFGAQPSKAQKMQYQHYDNYQGGKFNNLMPQFTVIETPNFIENSIEPKATRQPDFDIPFVKLTTDDLTIKPKHARFTWFGHSTFLLEIDGKNIMIDPMLSAVPSPVQGIGRKRYSKGLPLTADELPELDGVLITHDHYDHLDYWSIKKIKAKVKTFYVPLGLSAHLLAWGVNKAQIKELNWYEDAYLDTIRLTLTPSHHYSGRSLTDRFQSLWGGWVIKGAQDNIYLSGDGGYGSHFKEIGEKYGPFDFAMIECGQYSRYWRQNHLFPEQSALVAAEVQARLVMPIHWGAFTLAMHSWTAPVERFIQRINELAIPVTTPKIGEQFVLDPALEKPKAAWWKKP</sequence>
<organism evidence="2 3">
    <name type="scientific">Aureispira anguillae</name>
    <dbReference type="NCBI Taxonomy" id="2864201"/>
    <lineage>
        <taxon>Bacteria</taxon>
        <taxon>Pseudomonadati</taxon>
        <taxon>Bacteroidota</taxon>
        <taxon>Saprospiria</taxon>
        <taxon>Saprospirales</taxon>
        <taxon>Saprospiraceae</taxon>
        <taxon>Aureispira</taxon>
    </lineage>
</organism>
<dbReference type="InterPro" id="IPR036866">
    <property type="entry name" value="RibonucZ/Hydroxyglut_hydro"/>
</dbReference>